<evidence type="ECO:0000313" key="1">
    <source>
        <dbReference type="EMBL" id="EOB06040.1"/>
    </source>
</evidence>
<organism evidence="1 2">
    <name type="scientific">Anas platyrhynchos</name>
    <name type="common">Mallard</name>
    <name type="synonym">Anas boschas</name>
    <dbReference type="NCBI Taxonomy" id="8839"/>
    <lineage>
        <taxon>Eukaryota</taxon>
        <taxon>Metazoa</taxon>
        <taxon>Chordata</taxon>
        <taxon>Craniata</taxon>
        <taxon>Vertebrata</taxon>
        <taxon>Euteleostomi</taxon>
        <taxon>Archelosauria</taxon>
        <taxon>Archosauria</taxon>
        <taxon>Dinosauria</taxon>
        <taxon>Saurischia</taxon>
        <taxon>Theropoda</taxon>
        <taxon>Coelurosauria</taxon>
        <taxon>Aves</taxon>
        <taxon>Neognathae</taxon>
        <taxon>Galloanserae</taxon>
        <taxon>Anseriformes</taxon>
        <taxon>Anatidae</taxon>
        <taxon>Anatinae</taxon>
        <taxon>Anas</taxon>
    </lineage>
</organism>
<sequence length="156" mass="17132">MQAADMNHEVCQSPSADPRTVHVLCPVPTVEPELGKLMNLHPSTHRKEKAKCVPPLLMHLFPGNESEFPQTKVGTGVSSLMNLPQLAMLLLYKPSALPETLQDPTDFHIGLADTGEFQQTQSASQLHGEKFFLVPDLMLSTMVAFSAHIESFVEAL</sequence>
<evidence type="ECO:0000313" key="2">
    <source>
        <dbReference type="Proteomes" id="UP000296049"/>
    </source>
</evidence>
<dbReference type="Proteomes" id="UP000296049">
    <property type="component" value="Unassembled WGS sequence"/>
</dbReference>
<protein>
    <submittedName>
        <fullName evidence="1">Uncharacterized protein</fullName>
    </submittedName>
</protein>
<accession>R0LW82</accession>
<keyword evidence="2" id="KW-1185">Reference proteome</keyword>
<proteinExistence type="predicted"/>
<gene>
    <name evidence="1" type="ORF">Anapl_12615</name>
</gene>
<dbReference type="AlphaFoldDB" id="R0LW82"/>
<name>R0LW82_ANAPL</name>
<dbReference type="EMBL" id="KB742646">
    <property type="protein sequence ID" value="EOB06040.1"/>
    <property type="molecule type" value="Genomic_DNA"/>
</dbReference>
<reference evidence="2" key="1">
    <citation type="journal article" date="2013" name="Nat. Genet.">
        <title>The duck genome and transcriptome provide insight into an avian influenza virus reservoir species.</title>
        <authorList>
            <person name="Huang Y."/>
            <person name="Li Y."/>
            <person name="Burt D.W."/>
            <person name="Chen H."/>
            <person name="Zhang Y."/>
            <person name="Qian W."/>
            <person name="Kim H."/>
            <person name="Gan S."/>
            <person name="Zhao Y."/>
            <person name="Li J."/>
            <person name="Yi K."/>
            <person name="Feng H."/>
            <person name="Zhu P."/>
            <person name="Li B."/>
            <person name="Liu Q."/>
            <person name="Fairley S."/>
            <person name="Magor K.E."/>
            <person name="Du Z."/>
            <person name="Hu X."/>
            <person name="Goodman L."/>
            <person name="Tafer H."/>
            <person name="Vignal A."/>
            <person name="Lee T."/>
            <person name="Kim K.W."/>
            <person name="Sheng Z."/>
            <person name="An Y."/>
            <person name="Searle S."/>
            <person name="Herrero J."/>
            <person name="Groenen M.A."/>
            <person name="Crooijmans R.P."/>
            <person name="Faraut T."/>
            <person name="Cai Q."/>
            <person name="Webster R.G."/>
            <person name="Aldridge J.R."/>
            <person name="Warren W.C."/>
            <person name="Bartschat S."/>
            <person name="Kehr S."/>
            <person name="Marz M."/>
            <person name="Stadler P.F."/>
            <person name="Smith J."/>
            <person name="Kraus R.H."/>
            <person name="Zhao Y."/>
            <person name="Ren L."/>
            <person name="Fei J."/>
            <person name="Morisson M."/>
            <person name="Kaiser P."/>
            <person name="Griffin D.K."/>
            <person name="Rao M."/>
            <person name="Pitel F."/>
            <person name="Wang J."/>
            <person name="Li N."/>
        </authorList>
    </citation>
    <scope>NUCLEOTIDE SEQUENCE [LARGE SCALE GENOMIC DNA]</scope>
</reference>